<accession>A0A139ABV2</accession>
<feature type="region of interest" description="Disordered" evidence="1">
    <location>
        <begin position="35"/>
        <end position="73"/>
    </location>
</feature>
<keyword evidence="3" id="KW-1185">Reference proteome</keyword>
<proteinExistence type="predicted"/>
<dbReference type="Proteomes" id="UP000070544">
    <property type="component" value="Unassembled WGS sequence"/>
</dbReference>
<evidence type="ECO:0000313" key="3">
    <source>
        <dbReference type="Proteomes" id="UP000070544"/>
    </source>
</evidence>
<reference evidence="2 3" key="1">
    <citation type="journal article" date="2015" name="Genome Biol. Evol.">
        <title>Phylogenomic analyses indicate that early fungi evolved digesting cell walls of algal ancestors of land plants.</title>
        <authorList>
            <person name="Chang Y."/>
            <person name="Wang S."/>
            <person name="Sekimoto S."/>
            <person name="Aerts A.L."/>
            <person name="Choi C."/>
            <person name="Clum A."/>
            <person name="LaButti K.M."/>
            <person name="Lindquist E.A."/>
            <person name="Yee Ngan C."/>
            <person name="Ohm R.A."/>
            <person name="Salamov A.A."/>
            <person name="Grigoriev I.V."/>
            <person name="Spatafora J.W."/>
            <person name="Berbee M.L."/>
        </authorList>
    </citation>
    <scope>NUCLEOTIDE SEQUENCE [LARGE SCALE GENOMIC DNA]</scope>
    <source>
        <strain evidence="2 3">JEL478</strain>
    </source>
</reference>
<sequence>MRESWTFGSKGRGRAWRCMRGAGLRMGWGWCLSTGSSPTSPSLLPPTCSSLPRDTSRASSSSRSVSPITERESTFCSTSNLQSLVYKYPREPTIHYDKYAPETNSDTHQN</sequence>
<protein>
    <submittedName>
        <fullName evidence="2">Uncharacterized protein</fullName>
    </submittedName>
</protein>
<organism evidence="2 3">
    <name type="scientific">Gonapodya prolifera (strain JEL478)</name>
    <name type="common">Monoblepharis prolifera</name>
    <dbReference type="NCBI Taxonomy" id="1344416"/>
    <lineage>
        <taxon>Eukaryota</taxon>
        <taxon>Fungi</taxon>
        <taxon>Fungi incertae sedis</taxon>
        <taxon>Chytridiomycota</taxon>
        <taxon>Chytridiomycota incertae sedis</taxon>
        <taxon>Monoblepharidomycetes</taxon>
        <taxon>Monoblepharidales</taxon>
        <taxon>Gonapodyaceae</taxon>
        <taxon>Gonapodya</taxon>
    </lineage>
</organism>
<dbReference type="AlphaFoldDB" id="A0A139ABV2"/>
<evidence type="ECO:0000256" key="1">
    <source>
        <dbReference type="SAM" id="MobiDB-lite"/>
    </source>
</evidence>
<name>A0A139ABV2_GONPJ</name>
<evidence type="ECO:0000313" key="2">
    <source>
        <dbReference type="EMBL" id="KXS14084.1"/>
    </source>
</evidence>
<gene>
    <name evidence="2" type="ORF">M427DRAFT_354425</name>
</gene>
<dbReference type="EMBL" id="KQ965771">
    <property type="protein sequence ID" value="KXS14084.1"/>
    <property type="molecule type" value="Genomic_DNA"/>
</dbReference>
<feature type="compositionally biased region" description="Low complexity" evidence="1">
    <location>
        <begin position="35"/>
        <end position="66"/>
    </location>
</feature>